<sequence>RKQEPFYKNEQLKQGFMSQMFQGLVSDDVNDASTNECFVSAECFGIKKYYTSVISSSVADGRRSHP</sequence>
<gene>
    <name evidence="1" type="ORF">OS493_028420</name>
</gene>
<protein>
    <submittedName>
        <fullName evidence="1">Uncharacterized protein</fullName>
    </submittedName>
</protein>
<organism evidence="1 2">
    <name type="scientific">Desmophyllum pertusum</name>
    <dbReference type="NCBI Taxonomy" id="174260"/>
    <lineage>
        <taxon>Eukaryota</taxon>
        <taxon>Metazoa</taxon>
        <taxon>Cnidaria</taxon>
        <taxon>Anthozoa</taxon>
        <taxon>Hexacorallia</taxon>
        <taxon>Scleractinia</taxon>
        <taxon>Caryophylliina</taxon>
        <taxon>Caryophylliidae</taxon>
        <taxon>Desmophyllum</taxon>
    </lineage>
</organism>
<dbReference type="Proteomes" id="UP001163046">
    <property type="component" value="Unassembled WGS sequence"/>
</dbReference>
<reference evidence="1" key="1">
    <citation type="submission" date="2023-01" db="EMBL/GenBank/DDBJ databases">
        <title>Genome assembly of the deep-sea coral Lophelia pertusa.</title>
        <authorList>
            <person name="Herrera S."/>
            <person name="Cordes E."/>
        </authorList>
    </citation>
    <scope>NUCLEOTIDE SEQUENCE</scope>
    <source>
        <strain evidence="1">USNM1676648</strain>
        <tissue evidence="1">Polyp</tissue>
    </source>
</reference>
<evidence type="ECO:0000313" key="1">
    <source>
        <dbReference type="EMBL" id="KAJ7383342.1"/>
    </source>
</evidence>
<accession>A0A9W9ZKJ8</accession>
<evidence type="ECO:0000313" key="2">
    <source>
        <dbReference type="Proteomes" id="UP001163046"/>
    </source>
</evidence>
<keyword evidence="2" id="KW-1185">Reference proteome</keyword>
<feature type="non-terminal residue" evidence="1">
    <location>
        <position position="1"/>
    </location>
</feature>
<dbReference type="AlphaFoldDB" id="A0A9W9ZKJ8"/>
<proteinExistence type="predicted"/>
<dbReference type="EMBL" id="MU825900">
    <property type="protein sequence ID" value="KAJ7383342.1"/>
    <property type="molecule type" value="Genomic_DNA"/>
</dbReference>
<comment type="caution">
    <text evidence="1">The sequence shown here is derived from an EMBL/GenBank/DDBJ whole genome shotgun (WGS) entry which is preliminary data.</text>
</comment>
<name>A0A9W9ZKJ8_9CNID</name>